<dbReference type="InParanoid" id="A0A0H2RWZ6"/>
<reference evidence="2 3" key="1">
    <citation type="submission" date="2015-04" db="EMBL/GenBank/DDBJ databases">
        <title>Complete genome sequence of Schizopora paradoxa KUC8140, a cosmopolitan wood degrader in East Asia.</title>
        <authorList>
            <consortium name="DOE Joint Genome Institute"/>
            <person name="Min B."/>
            <person name="Park H."/>
            <person name="Jang Y."/>
            <person name="Kim J.-J."/>
            <person name="Kim K.H."/>
            <person name="Pangilinan J."/>
            <person name="Lipzen A."/>
            <person name="Riley R."/>
            <person name="Grigoriev I.V."/>
            <person name="Spatafora J.W."/>
            <person name="Choi I.-G."/>
        </authorList>
    </citation>
    <scope>NUCLEOTIDE SEQUENCE [LARGE SCALE GENOMIC DNA]</scope>
    <source>
        <strain evidence="2 3">KUC8140</strain>
    </source>
</reference>
<proteinExistence type="predicted"/>
<gene>
    <name evidence="2" type="ORF">SCHPADRAFT_887845</name>
</gene>
<dbReference type="InterPro" id="IPR027417">
    <property type="entry name" value="P-loop_NTPase"/>
</dbReference>
<evidence type="ECO:0000313" key="3">
    <source>
        <dbReference type="Proteomes" id="UP000053477"/>
    </source>
</evidence>
<dbReference type="Gene3D" id="3.40.50.300">
    <property type="entry name" value="P-loop containing nucleotide triphosphate hydrolases"/>
    <property type="match status" value="1"/>
</dbReference>
<dbReference type="STRING" id="27342.A0A0H2RWZ6"/>
<evidence type="ECO:0008006" key="4">
    <source>
        <dbReference type="Google" id="ProtNLM"/>
    </source>
</evidence>
<sequence>MPAPLKLVTSWRLSLPFSYSPLPSPEASKHDTCPPTPKSPISPFPNGRSLTLAVVGASGCGKTTFIKRSLKRRGLTSSDSKLVEWQNGHMSRFLHYVDRNAYINIVLSGQTGMSQMFYNATILEVNISELINPNDEKPCDNGWPSCLPAVDGIFVCYDASDRSTFANVVDILSGLTQLKIPTMVLALKSDLEQHITPKEACISTYKYSGLVELTDQTEKGREKMRRSVGAFIKLIEDGKRQATAPEGYRNPALPKFSMASPQRTRYESTTSARSGRERNFGDHEDDDDDRPIDLRGLAFVDQDPPSYSVAVAAVS</sequence>
<dbReference type="SUPFAM" id="SSF52540">
    <property type="entry name" value="P-loop containing nucleoside triphosphate hydrolases"/>
    <property type="match status" value="1"/>
</dbReference>
<evidence type="ECO:0000313" key="2">
    <source>
        <dbReference type="EMBL" id="KLO16364.1"/>
    </source>
</evidence>
<keyword evidence="3" id="KW-1185">Reference proteome</keyword>
<dbReference type="Proteomes" id="UP000053477">
    <property type="component" value="Unassembled WGS sequence"/>
</dbReference>
<dbReference type="EMBL" id="KQ085917">
    <property type="protein sequence ID" value="KLO16364.1"/>
    <property type="molecule type" value="Genomic_DNA"/>
</dbReference>
<dbReference type="AlphaFoldDB" id="A0A0H2RWZ6"/>
<feature type="compositionally biased region" description="Polar residues" evidence="1">
    <location>
        <begin position="259"/>
        <end position="273"/>
    </location>
</feature>
<feature type="region of interest" description="Disordered" evidence="1">
    <location>
        <begin position="242"/>
        <end position="294"/>
    </location>
</feature>
<dbReference type="OrthoDB" id="28357at2759"/>
<evidence type="ECO:0000256" key="1">
    <source>
        <dbReference type="SAM" id="MobiDB-lite"/>
    </source>
</evidence>
<accession>A0A0H2RWZ6</accession>
<protein>
    <recommendedName>
        <fullName evidence="4">P-loop containing nucleoside triphosphate hydrolase protein</fullName>
    </recommendedName>
</protein>
<organism evidence="2 3">
    <name type="scientific">Schizopora paradoxa</name>
    <dbReference type="NCBI Taxonomy" id="27342"/>
    <lineage>
        <taxon>Eukaryota</taxon>
        <taxon>Fungi</taxon>
        <taxon>Dikarya</taxon>
        <taxon>Basidiomycota</taxon>
        <taxon>Agaricomycotina</taxon>
        <taxon>Agaricomycetes</taxon>
        <taxon>Hymenochaetales</taxon>
        <taxon>Schizoporaceae</taxon>
        <taxon>Schizopora</taxon>
    </lineage>
</organism>
<name>A0A0H2RWZ6_9AGAM</name>